<sequence>MKKHIYDEKNGLSYTLQGGYYLPDLALPKEEPAAYGKYGMLRRTFLEEHRNGIYTTLLVQGKLVEHLNQTDREVNERMELLVRQMADNQGVTAQLKEENQMLWVGLMNSIKSAAEEIVLQELIYI</sequence>
<dbReference type="InterPro" id="IPR026989">
    <property type="entry name" value="TnpV"/>
</dbReference>
<dbReference type="Proteomes" id="UP001600943">
    <property type="component" value="Unassembled WGS sequence"/>
</dbReference>
<evidence type="ECO:0008006" key="3">
    <source>
        <dbReference type="Google" id="ProtNLM"/>
    </source>
</evidence>
<accession>A0ABQ0BHB5</accession>
<evidence type="ECO:0000313" key="2">
    <source>
        <dbReference type="Proteomes" id="UP001600943"/>
    </source>
</evidence>
<dbReference type="RefSeq" id="WP_390409316.1">
    <property type="nucleotide sequence ID" value="NZ_BAABYW010000001.1"/>
</dbReference>
<evidence type="ECO:0000313" key="1">
    <source>
        <dbReference type="EMBL" id="GAA6410852.1"/>
    </source>
</evidence>
<proteinExistence type="predicted"/>
<dbReference type="EMBL" id="BAABYW010000001">
    <property type="protein sequence ID" value="GAA6410852.1"/>
    <property type="molecule type" value="Genomic_DNA"/>
</dbReference>
<comment type="caution">
    <text evidence="1">The sequence shown here is derived from an EMBL/GenBank/DDBJ whole genome shotgun (WGS) entry which is preliminary data.</text>
</comment>
<dbReference type="Pfam" id="PF14198">
    <property type="entry name" value="TnpV"/>
    <property type="match status" value="1"/>
</dbReference>
<gene>
    <name evidence="1" type="ORF">K040078D81_49690</name>
</gene>
<keyword evidence="2" id="KW-1185">Reference proteome</keyword>
<reference evidence="1 2" key="1">
    <citation type="submission" date="2024-04" db="EMBL/GenBank/DDBJ databases">
        <title>Defined microbial consortia suppress multidrug-resistant proinflammatory Enterobacteriaceae via ecological control.</title>
        <authorList>
            <person name="Furuichi M."/>
            <person name="Kawaguchi T."/>
            <person name="Pust M."/>
            <person name="Yasuma K."/>
            <person name="Plichta D."/>
            <person name="Hasegawa N."/>
            <person name="Ohya T."/>
            <person name="Bhattarai S."/>
            <person name="Sasajima S."/>
            <person name="Aoto Y."/>
            <person name="Tuganbaev T."/>
            <person name="Yaginuma M."/>
            <person name="Ueda M."/>
            <person name="Okahashi N."/>
            <person name="Amafuji K."/>
            <person name="Kiridooshi Y."/>
            <person name="Sugita K."/>
            <person name="Strazar M."/>
            <person name="Skelly A."/>
            <person name="Suda W."/>
            <person name="Hattori M."/>
            <person name="Nakamoto N."/>
            <person name="Caballero S."/>
            <person name="Norman J."/>
            <person name="Olle B."/>
            <person name="Tanoue T."/>
            <person name="Arita M."/>
            <person name="Bucci V."/>
            <person name="Atarashi K."/>
            <person name="Xavier R."/>
            <person name="Honda K."/>
        </authorList>
    </citation>
    <scope>NUCLEOTIDE SEQUENCE [LARGE SCALE GENOMIC DNA]</scope>
    <source>
        <strain evidence="2">k04-0078-D8-1</strain>
    </source>
</reference>
<protein>
    <recommendedName>
        <fullName evidence="3">TnpV protein</fullName>
    </recommendedName>
</protein>
<organism evidence="1 2">
    <name type="scientific">Blautia hominis</name>
    <dbReference type="NCBI Taxonomy" id="2025493"/>
    <lineage>
        <taxon>Bacteria</taxon>
        <taxon>Bacillati</taxon>
        <taxon>Bacillota</taxon>
        <taxon>Clostridia</taxon>
        <taxon>Lachnospirales</taxon>
        <taxon>Lachnospiraceae</taxon>
        <taxon>Blautia</taxon>
    </lineage>
</organism>
<name>A0ABQ0BHB5_9FIRM</name>